<dbReference type="InterPro" id="IPR023772">
    <property type="entry name" value="DNA-bd_HTH_TetR-type_CS"/>
</dbReference>
<gene>
    <name evidence="5" type="ORF">JGU71_20995</name>
</gene>
<dbReference type="Gene3D" id="1.10.357.10">
    <property type="entry name" value="Tetracycline Repressor, domain 2"/>
    <property type="match status" value="1"/>
</dbReference>
<dbReference type="PROSITE" id="PS50977">
    <property type="entry name" value="HTH_TETR_2"/>
    <property type="match status" value="1"/>
</dbReference>
<evidence type="ECO:0000256" key="1">
    <source>
        <dbReference type="ARBA" id="ARBA00023125"/>
    </source>
</evidence>
<comment type="caution">
    <text evidence="5">The sequence shown here is derived from an EMBL/GenBank/DDBJ whole genome shotgun (WGS) entry which is preliminary data.</text>
</comment>
<evidence type="ECO:0000313" key="6">
    <source>
        <dbReference type="Proteomes" id="UP000655868"/>
    </source>
</evidence>
<sequence>MRTVDPQQHAKRRLHILDAAAECFADKGFAKTTTAKICSTAGISSGSLFHYFPNKQAVFNAIFEQDRSDLDEFFTAAAQSDDPYGCVIEWIDHCAEQARLPIIAGLMAAVVERCHQDPEFAELVTGTEKLTRDGIATLIENAERAGQVEPTASPHLLAGWVLVLVDGLYSRLSELGYDRDLQLSSLKSMVADLLGYRGNSHSESDQGSAAISLSISTRGPV</sequence>
<evidence type="ECO:0000259" key="4">
    <source>
        <dbReference type="PROSITE" id="PS50977"/>
    </source>
</evidence>
<protein>
    <submittedName>
        <fullName evidence="5">TetR/AcrR family transcriptional regulator</fullName>
    </submittedName>
</protein>
<dbReference type="InterPro" id="IPR036271">
    <property type="entry name" value="Tet_transcr_reg_TetR-rel_C_sf"/>
</dbReference>
<feature type="domain" description="HTH tetR-type" evidence="4">
    <location>
        <begin position="10"/>
        <end position="70"/>
    </location>
</feature>
<dbReference type="PROSITE" id="PS01081">
    <property type="entry name" value="HTH_TETR_1"/>
    <property type="match status" value="1"/>
</dbReference>
<keyword evidence="1 2" id="KW-0238">DNA-binding</keyword>
<dbReference type="InterPro" id="IPR050109">
    <property type="entry name" value="HTH-type_TetR-like_transc_reg"/>
</dbReference>
<evidence type="ECO:0000313" key="5">
    <source>
        <dbReference type="EMBL" id="MBJ8341367.1"/>
    </source>
</evidence>
<dbReference type="PANTHER" id="PTHR30055:SF226">
    <property type="entry name" value="HTH-TYPE TRANSCRIPTIONAL REGULATOR PKSA"/>
    <property type="match status" value="1"/>
</dbReference>
<name>A0A934NU65_9NOCA</name>
<accession>A0A934NU65</accession>
<reference evidence="5" key="1">
    <citation type="submission" date="2020-12" db="EMBL/GenBank/DDBJ databases">
        <title>Antrihabitans popcorni sp. nov. and Antrihabitans auranticaus sp. nov., isolated from a larva cave.</title>
        <authorList>
            <person name="Lee S.D."/>
            <person name="Kim I.S."/>
        </authorList>
    </citation>
    <scope>NUCLEOTIDE SEQUENCE</scope>
    <source>
        <strain evidence="5">YC3-6</strain>
    </source>
</reference>
<dbReference type="GO" id="GO:0000976">
    <property type="term" value="F:transcription cis-regulatory region binding"/>
    <property type="evidence" value="ECO:0007669"/>
    <property type="project" value="TreeGrafter"/>
</dbReference>
<dbReference type="InterPro" id="IPR009057">
    <property type="entry name" value="Homeodomain-like_sf"/>
</dbReference>
<dbReference type="AlphaFoldDB" id="A0A934NU65"/>
<evidence type="ECO:0000256" key="3">
    <source>
        <dbReference type="SAM" id="MobiDB-lite"/>
    </source>
</evidence>
<dbReference type="PANTHER" id="PTHR30055">
    <property type="entry name" value="HTH-TYPE TRANSCRIPTIONAL REGULATOR RUTR"/>
    <property type="match status" value="1"/>
</dbReference>
<proteinExistence type="predicted"/>
<feature type="DNA-binding region" description="H-T-H motif" evidence="2">
    <location>
        <begin position="33"/>
        <end position="52"/>
    </location>
</feature>
<dbReference type="SUPFAM" id="SSF46689">
    <property type="entry name" value="Homeodomain-like"/>
    <property type="match status" value="1"/>
</dbReference>
<dbReference type="EMBL" id="JAEMNV010000007">
    <property type="protein sequence ID" value="MBJ8341367.1"/>
    <property type="molecule type" value="Genomic_DNA"/>
</dbReference>
<dbReference type="Pfam" id="PF00440">
    <property type="entry name" value="TetR_N"/>
    <property type="match status" value="1"/>
</dbReference>
<evidence type="ECO:0000256" key="2">
    <source>
        <dbReference type="PROSITE-ProRule" id="PRU00335"/>
    </source>
</evidence>
<dbReference type="RefSeq" id="WP_199706248.1">
    <property type="nucleotide sequence ID" value="NZ_JAEMNV010000007.1"/>
</dbReference>
<dbReference type="PRINTS" id="PR00455">
    <property type="entry name" value="HTHTETR"/>
</dbReference>
<organism evidence="5 6">
    <name type="scientific">Antrihabitans stalagmiti</name>
    <dbReference type="NCBI Taxonomy" id="2799499"/>
    <lineage>
        <taxon>Bacteria</taxon>
        <taxon>Bacillati</taxon>
        <taxon>Actinomycetota</taxon>
        <taxon>Actinomycetes</taxon>
        <taxon>Mycobacteriales</taxon>
        <taxon>Nocardiaceae</taxon>
        <taxon>Antrihabitans</taxon>
    </lineage>
</organism>
<dbReference type="GO" id="GO:0003700">
    <property type="term" value="F:DNA-binding transcription factor activity"/>
    <property type="evidence" value="ECO:0007669"/>
    <property type="project" value="TreeGrafter"/>
</dbReference>
<dbReference type="SUPFAM" id="SSF48498">
    <property type="entry name" value="Tetracyclin repressor-like, C-terminal domain"/>
    <property type="match status" value="1"/>
</dbReference>
<dbReference type="InterPro" id="IPR001647">
    <property type="entry name" value="HTH_TetR"/>
</dbReference>
<feature type="region of interest" description="Disordered" evidence="3">
    <location>
        <begin position="199"/>
        <end position="221"/>
    </location>
</feature>
<dbReference type="Proteomes" id="UP000655868">
    <property type="component" value="Unassembled WGS sequence"/>
</dbReference>
<keyword evidence="6" id="KW-1185">Reference proteome</keyword>